<name>A0ABV0IV02_9NEIS</name>
<protein>
    <recommendedName>
        <fullName evidence="3">Lipoprotein</fullName>
    </recommendedName>
</protein>
<sequence>MASRFCILFFLLLASGCGKSDKKDESDFENVRAKPVIYVKKTDSALIFDTSDGVKEIAGSLGGEKIKILTISVTRSRNGVSDDLGWVVVNNSNPLENCSVELPTIFEYGKKFNSCLEVRRADKYDKSFDYKVVVTGFSNKEGEIEFSAVDR</sequence>
<proteinExistence type="predicted"/>
<organism evidence="1 2">
    <name type="scientific">Chromobacterium phragmitis</name>
    <dbReference type="NCBI Taxonomy" id="2202141"/>
    <lineage>
        <taxon>Bacteria</taxon>
        <taxon>Pseudomonadati</taxon>
        <taxon>Pseudomonadota</taxon>
        <taxon>Betaproteobacteria</taxon>
        <taxon>Neisseriales</taxon>
        <taxon>Chromobacteriaceae</taxon>
        <taxon>Chromobacterium</taxon>
    </lineage>
</organism>
<gene>
    <name evidence="1" type="ORF">ABI908_13600</name>
</gene>
<keyword evidence="2" id="KW-1185">Reference proteome</keyword>
<dbReference type="EMBL" id="JBDXMI010000001">
    <property type="protein sequence ID" value="MEO9385127.1"/>
    <property type="molecule type" value="Genomic_DNA"/>
</dbReference>
<evidence type="ECO:0000313" key="2">
    <source>
        <dbReference type="Proteomes" id="UP001462502"/>
    </source>
</evidence>
<comment type="caution">
    <text evidence="1">The sequence shown here is derived from an EMBL/GenBank/DDBJ whole genome shotgun (WGS) entry which is preliminary data.</text>
</comment>
<dbReference type="RefSeq" id="WP_347936235.1">
    <property type="nucleotide sequence ID" value="NZ_CP158160.1"/>
</dbReference>
<accession>A0ABV0IV02</accession>
<reference evidence="1 2" key="1">
    <citation type="submission" date="2024-05" db="EMBL/GenBank/DDBJ databases">
        <authorList>
            <person name="De Oliveira J.P."/>
            <person name="Noriler S.A."/>
            <person name="De Oliveira A.G."/>
            <person name="Sipoli D.S."/>
        </authorList>
    </citation>
    <scope>NUCLEOTIDE SEQUENCE [LARGE SCALE GENOMIC DNA]</scope>
    <source>
        <strain evidence="1 2">LABIM192</strain>
    </source>
</reference>
<dbReference type="Proteomes" id="UP001462502">
    <property type="component" value="Unassembled WGS sequence"/>
</dbReference>
<dbReference type="PROSITE" id="PS51257">
    <property type="entry name" value="PROKAR_LIPOPROTEIN"/>
    <property type="match status" value="1"/>
</dbReference>
<evidence type="ECO:0008006" key="3">
    <source>
        <dbReference type="Google" id="ProtNLM"/>
    </source>
</evidence>
<evidence type="ECO:0000313" key="1">
    <source>
        <dbReference type="EMBL" id="MEO9385127.1"/>
    </source>
</evidence>